<dbReference type="InterPro" id="IPR036890">
    <property type="entry name" value="HATPase_C_sf"/>
</dbReference>
<name>A0A6N3BEN1_MEDGN</name>
<keyword evidence="3" id="KW-0597">Phosphoprotein</keyword>
<evidence type="ECO:0000256" key="2">
    <source>
        <dbReference type="ARBA" id="ARBA00012438"/>
    </source>
</evidence>
<keyword evidence="7" id="KW-0808">Transferase</keyword>
<dbReference type="InterPro" id="IPR005467">
    <property type="entry name" value="His_kinase_dom"/>
</dbReference>
<organism evidence="7">
    <name type="scientific">Mediterraneibacter gnavus</name>
    <name type="common">Ruminococcus gnavus</name>
    <dbReference type="NCBI Taxonomy" id="33038"/>
    <lineage>
        <taxon>Bacteria</taxon>
        <taxon>Bacillati</taxon>
        <taxon>Bacillota</taxon>
        <taxon>Clostridia</taxon>
        <taxon>Lachnospirales</taxon>
        <taxon>Lachnospiraceae</taxon>
        <taxon>Mediterraneibacter</taxon>
    </lineage>
</organism>
<dbReference type="PROSITE" id="PS50109">
    <property type="entry name" value="HIS_KIN"/>
    <property type="match status" value="1"/>
</dbReference>
<dbReference type="PRINTS" id="PR00344">
    <property type="entry name" value="BCTRLSENSOR"/>
</dbReference>
<keyword evidence="5" id="KW-0902">Two-component regulatory system</keyword>
<dbReference type="CDD" id="cd00075">
    <property type="entry name" value="HATPase"/>
    <property type="match status" value="1"/>
</dbReference>
<protein>
    <recommendedName>
        <fullName evidence="2">histidine kinase</fullName>
        <ecNumber evidence="2">2.7.13.3</ecNumber>
    </recommendedName>
</protein>
<dbReference type="PANTHER" id="PTHR43547">
    <property type="entry name" value="TWO-COMPONENT HISTIDINE KINASE"/>
    <property type="match status" value="1"/>
</dbReference>
<evidence type="ECO:0000256" key="5">
    <source>
        <dbReference type="ARBA" id="ARBA00023012"/>
    </source>
</evidence>
<gene>
    <name evidence="7" type="primary">arlS_2</name>
    <name evidence="7" type="ORF">RGLFYP36_00415</name>
</gene>
<comment type="catalytic activity">
    <reaction evidence="1">
        <text>ATP + protein L-histidine = ADP + protein N-phospho-L-histidine.</text>
        <dbReference type="EC" id="2.7.13.3"/>
    </reaction>
</comment>
<evidence type="ECO:0000256" key="4">
    <source>
        <dbReference type="ARBA" id="ARBA00022777"/>
    </source>
</evidence>
<evidence type="ECO:0000256" key="3">
    <source>
        <dbReference type="ARBA" id="ARBA00022553"/>
    </source>
</evidence>
<dbReference type="PANTHER" id="PTHR43547:SF2">
    <property type="entry name" value="HYBRID SIGNAL TRANSDUCTION HISTIDINE KINASE C"/>
    <property type="match status" value="1"/>
</dbReference>
<dbReference type="Pfam" id="PF02518">
    <property type="entry name" value="HATPase_c"/>
    <property type="match status" value="1"/>
</dbReference>
<dbReference type="InterPro" id="IPR003594">
    <property type="entry name" value="HATPase_dom"/>
</dbReference>
<reference evidence="7" key="1">
    <citation type="submission" date="2019-11" db="EMBL/GenBank/DDBJ databases">
        <authorList>
            <person name="Feng L."/>
        </authorList>
    </citation>
    <scope>NUCLEOTIDE SEQUENCE</scope>
    <source>
        <strain evidence="7">RgnavusLFYP36</strain>
    </source>
</reference>
<feature type="domain" description="Histidine kinase" evidence="6">
    <location>
        <begin position="1"/>
        <end position="80"/>
    </location>
</feature>
<dbReference type="AlphaFoldDB" id="A0A6N3BEN1"/>
<dbReference type="EC" id="2.7.13.3" evidence="2"/>
<accession>A0A6N3BEN1</accession>
<evidence type="ECO:0000259" key="6">
    <source>
        <dbReference type="PROSITE" id="PS50109"/>
    </source>
</evidence>
<dbReference type="Gene3D" id="3.30.565.10">
    <property type="entry name" value="Histidine kinase-like ATPase, C-terminal domain"/>
    <property type="match status" value="1"/>
</dbReference>
<proteinExistence type="predicted"/>
<dbReference type="GO" id="GO:0000155">
    <property type="term" value="F:phosphorelay sensor kinase activity"/>
    <property type="evidence" value="ECO:0007669"/>
    <property type="project" value="TreeGrafter"/>
</dbReference>
<sequence>MTTTVLIEVEDEGMGIPAEELHKIYQRFYRGRKAKEQVKDGAGVGLYLARKIIEEQGGTIAAKRKAEKGMIFKVTLPLIIGE</sequence>
<evidence type="ECO:0000313" key="7">
    <source>
        <dbReference type="EMBL" id="VYU03220.1"/>
    </source>
</evidence>
<dbReference type="SUPFAM" id="SSF55874">
    <property type="entry name" value="ATPase domain of HSP90 chaperone/DNA topoisomerase II/histidine kinase"/>
    <property type="match status" value="1"/>
</dbReference>
<dbReference type="InterPro" id="IPR004358">
    <property type="entry name" value="Sig_transdc_His_kin-like_C"/>
</dbReference>
<evidence type="ECO:0000256" key="1">
    <source>
        <dbReference type="ARBA" id="ARBA00000085"/>
    </source>
</evidence>
<keyword evidence="4 7" id="KW-0418">Kinase</keyword>
<dbReference type="EMBL" id="CACRUU010000052">
    <property type="protein sequence ID" value="VYU03220.1"/>
    <property type="molecule type" value="Genomic_DNA"/>
</dbReference>